<dbReference type="PANTHER" id="PTHR21666:SF270">
    <property type="entry name" value="MUREIN HYDROLASE ACTIVATOR ENVC"/>
    <property type="match status" value="1"/>
</dbReference>
<dbReference type="Pfam" id="PF01551">
    <property type="entry name" value="Peptidase_M23"/>
    <property type="match status" value="1"/>
</dbReference>
<dbReference type="GO" id="GO:0004222">
    <property type="term" value="F:metalloendopeptidase activity"/>
    <property type="evidence" value="ECO:0007669"/>
    <property type="project" value="TreeGrafter"/>
</dbReference>
<dbReference type="InterPro" id="IPR016047">
    <property type="entry name" value="M23ase_b-sheet_dom"/>
</dbReference>
<reference evidence="2 3" key="1">
    <citation type="submission" date="2019-01" db="EMBL/GenBank/DDBJ databases">
        <title>Muriicola soli sp. nov., isolated from soil.</title>
        <authorList>
            <person name="Kang H.J."/>
            <person name="Kim S.B."/>
        </authorList>
    </citation>
    <scope>NUCLEOTIDE SEQUENCE [LARGE SCALE GENOMIC DNA]</scope>
    <source>
        <strain evidence="2 3">MMS17-SY002</strain>
    </source>
</reference>
<evidence type="ECO:0000313" key="3">
    <source>
        <dbReference type="Proteomes" id="UP000290889"/>
    </source>
</evidence>
<dbReference type="CDD" id="cd12797">
    <property type="entry name" value="M23_peptidase"/>
    <property type="match status" value="1"/>
</dbReference>
<dbReference type="KEGG" id="mur:EQY75_08815"/>
<dbReference type="Gene3D" id="2.70.70.10">
    <property type="entry name" value="Glucose Permease (Domain IIA)"/>
    <property type="match status" value="1"/>
</dbReference>
<name>A0A411EAC8_9FLAO</name>
<protein>
    <submittedName>
        <fullName evidence="2">Peptidase M23</fullName>
    </submittedName>
</protein>
<organism evidence="2 3">
    <name type="scientific">Muriicola soli</name>
    <dbReference type="NCBI Taxonomy" id="2507538"/>
    <lineage>
        <taxon>Bacteria</taxon>
        <taxon>Pseudomonadati</taxon>
        <taxon>Bacteroidota</taxon>
        <taxon>Flavobacteriia</taxon>
        <taxon>Flavobacteriales</taxon>
        <taxon>Flavobacteriaceae</taxon>
        <taxon>Muriicola</taxon>
    </lineage>
</organism>
<proteinExistence type="predicted"/>
<feature type="domain" description="M23ase beta-sheet core" evidence="1">
    <location>
        <begin position="102"/>
        <end position="200"/>
    </location>
</feature>
<gene>
    <name evidence="2" type="ORF">EQY75_08815</name>
</gene>
<keyword evidence="3" id="KW-1185">Reference proteome</keyword>
<accession>A0A411EAC8</accession>
<dbReference type="SUPFAM" id="SSF51261">
    <property type="entry name" value="Duplicated hybrid motif"/>
    <property type="match status" value="1"/>
</dbReference>
<evidence type="ECO:0000259" key="1">
    <source>
        <dbReference type="Pfam" id="PF01551"/>
    </source>
</evidence>
<dbReference type="EMBL" id="CP035544">
    <property type="protein sequence ID" value="QBA64619.1"/>
    <property type="molecule type" value="Genomic_DNA"/>
</dbReference>
<sequence>MRYLPSLNPGYLTDLIDILAKIKAGPLFGPTLPPEAYTPINLSKENPELQGVELGDPKACQGYIDKVLNWNKATIAYGGYLEQRNLYSGNAAFETGEERRDVHLGVDYWTKAGTKVLTPLDGEIHSFKNNAVKGDYGPTIILKHTEDGFIFYSLYGHLSLESLTGLYVGKQFKKGEVLASLGTPEENVNYAPHLHFQLILNLHGKQGDYLGVCRKSEVQFYKNNCPDPNLLFSL</sequence>
<dbReference type="InterPro" id="IPR050570">
    <property type="entry name" value="Cell_wall_metabolism_enzyme"/>
</dbReference>
<evidence type="ECO:0000313" key="2">
    <source>
        <dbReference type="EMBL" id="QBA64619.1"/>
    </source>
</evidence>
<dbReference type="OrthoDB" id="9801052at2"/>
<dbReference type="InterPro" id="IPR011055">
    <property type="entry name" value="Dup_hybrid_motif"/>
</dbReference>
<dbReference type="Proteomes" id="UP000290889">
    <property type="component" value="Chromosome"/>
</dbReference>
<dbReference type="PANTHER" id="PTHR21666">
    <property type="entry name" value="PEPTIDASE-RELATED"/>
    <property type="match status" value="1"/>
</dbReference>
<dbReference type="AlphaFoldDB" id="A0A411EAC8"/>